<proteinExistence type="predicted"/>
<sequence>MPSVEQITSTVTEYAHRVSTGTAAEIAALYAEDATLEDPVGTEVRVGRDAIAAFYSGLDGVDTTMELLTLRVSGDTAAFHFRVTSTLPSGPITVEPIDVMTFDEQGRITSMRAIWNRTDMVTG</sequence>
<dbReference type="SUPFAM" id="SSF54427">
    <property type="entry name" value="NTF2-like"/>
    <property type="match status" value="1"/>
</dbReference>
<dbReference type="InterPro" id="IPR037401">
    <property type="entry name" value="SnoaL-like"/>
</dbReference>
<dbReference type="EMBL" id="JADLQN010000001">
    <property type="protein sequence ID" value="MBF6353076.1"/>
    <property type="molecule type" value="Genomic_DNA"/>
</dbReference>
<dbReference type="Proteomes" id="UP000707731">
    <property type="component" value="Unassembled WGS sequence"/>
</dbReference>
<feature type="domain" description="SnoaL-like" evidence="1">
    <location>
        <begin position="11"/>
        <end position="110"/>
    </location>
</feature>
<protein>
    <submittedName>
        <fullName evidence="2">Nuclear transport factor 2 family protein</fullName>
    </submittedName>
</protein>
<organism evidence="2 3">
    <name type="scientific">Nocardia higoensis</name>
    <dbReference type="NCBI Taxonomy" id="228599"/>
    <lineage>
        <taxon>Bacteria</taxon>
        <taxon>Bacillati</taxon>
        <taxon>Actinomycetota</taxon>
        <taxon>Actinomycetes</taxon>
        <taxon>Mycobacteriales</taxon>
        <taxon>Nocardiaceae</taxon>
        <taxon>Nocardia</taxon>
    </lineage>
</organism>
<gene>
    <name evidence="2" type="ORF">IU449_00680</name>
</gene>
<dbReference type="Gene3D" id="3.10.450.50">
    <property type="match status" value="1"/>
</dbReference>
<accession>A0ABS0D3N1</accession>
<reference evidence="2 3" key="1">
    <citation type="submission" date="2020-10" db="EMBL/GenBank/DDBJ databases">
        <title>Identification of Nocardia species via Next-generation sequencing and recognition of intraspecies genetic diversity.</title>
        <authorList>
            <person name="Li P."/>
            <person name="Li P."/>
            <person name="Lu B."/>
        </authorList>
    </citation>
    <scope>NUCLEOTIDE SEQUENCE [LARGE SCALE GENOMIC DNA]</scope>
    <source>
        <strain evidence="2 3">BJ06-0143</strain>
    </source>
</reference>
<dbReference type="InterPro" id="IPR032710">
    <property type="entry name" value="NTF2-like_dom_sf"/>
</dbReference>
<comment type="caution">
    <text evidence="2">The sequence shown here is derived from an EMBL/GenBank/DDBJ whole genome shotgun (WGS) entry which is preliminary data.</text>
</comment>
<dbReference type="Pfam" id="PF12680">
    <property type="entry name" value="SnoaL_2"/>
    <property type="match status" value="1"/>
</dbReference>
<keyword evidence="3" id="KW-1185">Reference proteome</keyword>
<evidence type="ECO:0000313" key="3">
    <source>
        <dbReference type="Proteomes" id="UP000707731"/>
    </source>
</evidence>
<dbReference type="RefSeq" id="WP_195000037.1">
    <property type="nucleotide sequence ID" value="NZ_JADLQN010000001.1"/>
</dbReference>
<name>A0ABS0D3N1_9NOCA</name>
<evidence type="ECO:0000259" key="1">
    <source>
        <dbReference type="Pfam" id="PF12680"/>
    </source>
</evidence>
<evidence type="ECO:0000313" key="2">
    <source>
        <dbReference type="EMBL" id="MBF6353076.1"/>
    </source>
</evidence>